<sequence length="297" mass="33321">MPAARLVRRATGVALVVLLGSAVPAAADQPRLSSIAAAEKDVARGTKACFNGSRPGQTKVLTCHYGRKGPRLLVIGDSHMRALSPAFRRLADQGKIRVTLIIRSRCGWSSRVVKNDAKWIRDDCQTWRRNVERYIRKQRNVRAIVTHHRASTMAGTYAQRGPDTVRSWRVALKRRIPVIALAGAANWKSAGPSPTQCLRKNRAPRQWRNCAAPERKVITFDWSVPSVKLARRQYGSRAAFRINLRAAHCPKRVCRVVTPKGQIMYRDHQHLTATYARSLAPLIERRLRATGVVFRAS</sequence>
<dbReference type="AlphaFoldDB" id="A0A8I0EWI3"/>
<evidence type="ECO:0000256" key="1">
    <source>
        <dbReference type="SAM" id="SignalP"/>
    </source>
</evidence>
<dbReference type="RefSeq" id="WP_187769637.1">
    <property type="nucleotide sequence ID" value="NZ_JACTVM010000003.1"/>
</dbReference>
<organism evidence="3 4">
    <name type="scientific">Aeromicrobium senzhongii</name>
    <dbReference type="NCBI Taxonomy" id="2663859"/>
    <lineage>
        <taxon>Bacteria</taxon>
        <taxon>Bacillati</taxon>
        <taxon>Actinomycetota</taxon>
        <taxon>Actinomycetes</taxon>
        <taxon>Propionibacteriales</taxon>
        <taxon>Nocardioidaceae</taxon>
        <taxon>Aeromicrobium</taxon>
    </lineage>
</organism>
<dbReference type="Proteomes" id="UP000620591">
    <property type="component" value="Unassembled WGS sequence"/>
</dbReference>
<evidence type="ECO:0000313" key="4">
    <source>
        <dbReference type="Proteomes" id="UP000620591"/>
    </source>
</evidence>
<proteinExistence type="predicted"/>
<dbReference type="Pfam" id="PF19040">
    <property type="entry name" value="SGNH"/>
    <property type="match status" value="1"/>
</dbReference>
<reference evidence="3" key="1">
    <citation type="submission" date="2020-09" db="EMBL/GenBank/DDBJ databases">
        <title>Novel species in genus Aeromicrobium.</title>
        <authorList>
            <person name="Zhang G."/>
        </authorList>
    </citation>
    <scope>NUCLEOTIDE SEQUENCE</scope>
    <source>
        <strain evidence="3">Zg-636</strain>
    </source>
</reference>
<evidence type="ECO:0000313" key="3">
    <source>
        <dbReference type="EMBL" id="MBC9226893.1"/>
    </source>
</evidence>
<gene>
    <name evidence="3" type="ORF">IBG24_11235</name>
</gene>
<feature type="chain" id="PRO_5034210711" description="SGNH domain-containing protein" evidence="1">
    <location>
        <begin position="28"/>
        <end position="297"/>
    </location>
</feature>
<evidence type="ECO:0000259" key="2">
    <source>
        <dbReference type="Pfam" id="PF19040"/>
    </source>
</evidence>
<dbReference type="InterPro" id="IPR043968">
    <property type="entry name" value="SGNH"/>
</dbReference>
<feature type="domain" description="SGNH" evidence="2">
    <location>
        <begin position="59"/>
        <end position="284"/>
    </location>
</feature>
<feature type="signal peptide" evidence="1">
    <location>
        <begin position="1"/>
        <end position="27"/>
    </location>
</feature>
<dbReference type="EMBL" id="JACTVM010000003">
    <property type="protein sequence ID" value="MBC9226893.1"/>
    <property type="molecule type" value="Genomic_DNA"/>
</dbReference>
<keyword evidence="1" id="KW-0732">Signal</keyword>
<name>A0A8I0EWI3_9ACTN</name>
<protein>
    <recommendedName>
        <fullName evidence="2">SGNH domain-containing protein</fullName>
    </recommendedName>
</protein>
<accession>A0A8I0EWI3</accession>
<comment type="caution">
    <text evidence="3">The sequence shown here is derived from an EMBL/GenBank/DDBJ whole genome shotgun (WGS) entry which is preliminary data.</text>
</comment>